<reference evidence="3" key="1">
    <citation type="submission" date="2016-10" db="EMBL/GenBank/DDBJ databases">
        <authorList>
            <person name="Varghese N."/>
            <person name="Submissions S."/>
        </authorList>
    </citation>
    <scope>NUCLEOTIDE SEQUENCE [LARGE SCALE GENOMIC DNA]</scope>
    <source>
        <strain evidence="3">CGMCC 1.9150</strain>
    </source>
</reference>
<accession>A0A1H7KJB8</accession>
<dbReference type="Proteomes" id="UP000198807">
    <property type="component" value="Unassembled WGS sequence"/>
</dbReference>
<sequence>MVEPSTTEKHTTAVLDAAEQVCGSRARARHWFYNEPIDVFDHQTAEQMVSAGRADDLLRYLRSLEAGWLG</sequence>
<dbReference type="Pfam" id="PF09722">
    <property type="entry name" value="Xre_MbcA_ParS_C"/>
    <property type="match status" value="1"/>
</dbReference>
<evidence type="ECO:0000259" key="1">
    <source>
        <dbReference type="Pfam" id="PF09722"/>
    </source>
</evidence>
<dbReference type="EMBL" id="FOBC01000005">
    <property type="protein sequence ID" value="SEK86610.1"/>
    <property type="molecule type" value="Genomic_DNA"/>
</dbReference>
<gene>
    <name evidence="2" type="ORF">SAMN04488129_10517</name>
</gene>
<dbReference type="InterPro" id="IPR024467">
    <property type="entry name" value="Xre/MbcA/ParS-like_toxin-bd"/>
</dbReference>
<evidence type="ECO:0000313" key="2">
    <source>
        <dbReference type="EMBL" id="SEK86610.1"/>
    </source>
</evidence>
<dbReference type="AlphaFoldDB" id="A0A1H7KJB8"/>
<dbReference type="STRING" id="650850.SAMN04488129_10517"/>
<name>A0A1H7KJB8_9GAMM</name>
<proteinExistence type="predicted"/>
<organism evidence="2 3">
    <name type="scientific">Halomonas daqiaonensis</name>
    <dbReference type="NCBI Taxonomy" id="650850"/>
    <lineage>
        <taxon>Bacteria</taxon>
        <taxon>Pseudomonadati</taxon>
        <taxon>Pseudomonadota</taxon>
        <taxon>Gammaproteobacteria</taxon>
        <taxon>Oceanospirillales</taxon>
        <taxon>Halomonadaceae</taxon>
        <taxon>Halomonas</taxon>
    </lineage>
</organism>
<evidence type="ECO:0000313" key="3">
    <source>
        <dbReference type="Proteomes" id="UP000198807"/>
    </source>
</evidence>
<feature type="domain" description="Antitoxin Xre/MbcA/ParS-like toxin-binding" evidence="1">
    <location>
        <begin position="17"/>
        <end position="67"/>
    </location>
</feature>
<protein>
    <recommendedName>
        <fullName evidence="1">Antitoxin Xre/MbcA/ParS-like toxin-binding domain-containing protein</fullName>
    </recommendedName>
</protein>
<dbReference type="RefSeq" id="WP_089711258.1">
    <property type="nucleotide sequence ID" value="NZ_FOBC01000005.1"/>
</dbReference>
<keyword evidence="3" id="KW-1185">Reference proteome</keyword>